<dbReference type="NCBIfam" id="TIGR00254">
    <property type="entry name" value="GGDEF"/>
    <property type="match status" value="1"/>
</dbReference>
<dbReference type="InterPro" id="IPR013655">
    <property type="entry name" value="PAS_fold_3"/>
</dbReference>
<evidence type="ECO:0000259" key="7">
    <source>
        <dbReference type="PROSITE" id="PS50887"/>
    </source>
</evidence>
<feature type="domain" description="EAL" evidence="6">
    <location>
        <begin position="604"/>
        <end position="858"/>
    </location>
</feature>
<dbReference type="PANTHER" id="PTHR44757">
    <property type="entry name" value="DIGUANYLATE CYCLASE DGCP"/>
    <property type="match status" value="1"/>
</dbReference>
<gene>
    <name evidence="8" type="ORF">H0A72_03230</name>
</gene>
<reference evidence="8 9" key="1">
    <citation type="submission" date="2020-07" db="EMBL/GenBank/DDBJ databases">
        <title>Taxonomic revisions and descriptions of new bacterial species based on genomic comparisons in the high-G+C-content subgroup of the family Alcaligenaceae.</title>
        <authorList>
            <person name="Szabo A."/>
            <person name="Felfoldi T."/>
        </authorList>
    </citation>
    <scope>NUCLEOTIDE SEQUENCE [LARGE SCALE GENOMIC DNA]</scope>
    <source>
        <strain evidence="8 9">LMG 24012</strain>
    </source>
</reference>
<dbReference type="AlphaFoldDB" id="A0A853FR97"/>
<dbReference type="Pfam" id="PF11563">
    <property type="entry name" value="Protoglobin"/>
    <property type="match status" value="1"/>
</dbReference>
<dbReference type="InterPro" id="IPR044398">
    <property type="entry name" value="Globin-sensor_dom"/>
</dbReference>
<dbReference type="Pfam" id="PF08447">
    <property type="entry name" value="PAS_3"/>
    <property type="match status" value="1"/>
</dbReference>
<dbReference type="Pfam" id="PF00990">
    <property type="entry name" value="GGDEF"/>
    <property type="match status" value="1"/>
</dbReference>
<dbReference type="PROSITE" id="PS50887">
    <property type="entry name" value="GGDEF"/>
    <property type="match status" value="1"/>
</dbReference>
<dbReference type="SMART" id="SM00267">
    <property type="entry name" value="GGDEF"/>
    <property type="match status" value="1"/>
</dbReference>
<dbReference type="FunFam" id="3.30.70.270:FF:000001">
    <property type="entry name" value="Diguanylate cyclase domain protein"/>
    <property type="match status" value="1"/>
</dbReference>
<accession>A0A853FR97</accession>
<dbReference type="InterPro" id="IPR052155">
    <property type="entry name" value="Biofilm_reg_signaling"/>
</dbReference>
<dbReference type="InterPro" id="IPR012292">
    <property type="entry name" value="Globin/Proto"/>
</dbReference>
<dbReference type="Proteomes" id="UP000559809">
    <property type="component" value="Unassembled WGS sequence"/>
</dbReference>
<dbReference type="InterPro" id="IPR000700">
    <property type="entry name" value="PAS-assoc_C"/>
</dbReference>
<evidence type="ECO:0000313" key="8">
    <source>
        <dbReference type="EMBL" id="NYT48315.1"/>
    </source>
</evidence>
<dbReference type="SUPFAM" id="SSF141868">
    <property type="entry name" value="EAL domain-like"/>
    <property type="match status" value="1"/>
</dbReference>
<dbReference type="SMART" id="SM00086">
    <property type="entry name" value="PAC"/>
    <property type="match status" value="2"/>
</dbReference>
<dbReference type="InterPro" id="IPR001633">
    <property type="entry name" value="EAL_dom"/>
</dbReference>
<dbReference type="CDD" id="cd01948">
    <property type="entry name" value="EAL"/>
    <property type="match status" value="1"/>
</dbReference>
<dbReference type="Gene3D" id="3.20.20.450">
    <property type="entry name" value="EAL domain"/>
    <property type="match status" value="1"/>
</dbReference>
<dbReference type="Gene3D" id="3.30.70.270">
    <property type="match status" value="1"/>
</dbReference>
<evidence type="ECO:0000259" key="4">
    <source>
        <dbReference type="PROSITE" id="PS50112"/>
    </source>
</evidence>
<dbReference type="PROSITE" id="PS50112">
    <property type="entry name" value="PAS"/>
    <property type="match status" value="1"/>
</dbReference>
<dbReference type="SMART" id="SM00052">
    <property type="entry name" value="EAL"/>
    <property type="match status" value="1"/>
</dbReference>
<protein>
    <recommendedName>
        <fullName evidence="1">Diguanylate cyclase DosC</fullName>
    </recommendedName>
    <alternativeName>
        <fullName evidence="2">Direct oxygen-sensing cyclase</fullName>
    </alternativeName>
</protein>
<name>A0A853FR97_9BURK</name>
<comment type="caution">
    <text evidence="8">The sequence shown here is derived from an EMBL/GenBank/DDBJ whole genome shotgun (WGS) entry which is preliminary data.</text>
</comment>
<dbReference type="GO" id="GO:0071111">
    <property type="term" value="F:cyclic-guanylate-specific phosphodiesterase activity"/>
    <property type="evidence" value="ECO:0007669"/>
    <property type="project" value="UniProtKB-EC"/>
</dbReference>
<sequence>MDTMRDLDQKVERLAIEIGLDHRELAERKQFLELTDDDARRLRLVNERLRGHYHRLADAFYDHLTSFDQLRKLLGADEQLARLKHVQSAYFHSLMAGDYGADYVRDRLRVGLVHQRIGIEPKWYLGAYRKYVAEMQRLLWELLGDDPDEFLATCNALIKVVCFDISLALDTYFQADTEEILEHKEYAEQIVATMPSGLMMISENLLILSMNPAMRAMFLMDDDVSGVGMPLFTLVKSSLLQNAAVEALATESGNSGIFVAMQRGAAVVHLNFSLTCIRYRGKKLLLAMAEDVSEKLEARAQLAEIEDRYRMTFDYAAVGLAQTMPDGRLSRVNAKFCEILGYRPEELLGRRMAEFAHPEEKASAHAMVASVLAGKLEGYRRERRYLHKDGHIVWAGVTVSCLMDGGLRMGLVLVLEDISQRKLMEQELAMLACQDPLTQLPNRVLLQDRLAHELRRAEQNGSAVAVMYIDLDRFKNANDSLGHKAGDAVLVEVARRLQALAGAADTVARPGGDEFVMVMPDVATEDGVARRAQAILASLSRVIRFDDGEFYTGASIGIALFPADGDNGEAMLKHADAAMYRAKECGRNNFQFYTEELSARNAQRMYLTNGLRQALDRNEFQLHYQPKLEARSGRVVGVEALIRWFPAGGGMISPAEFIPIAEESGLIIPIGDWVLATACKQAAGWRREGRDGFRVAVNLSAAQLKNRDVVQVVAQALRDADCPADALDLEITESMLMENPEKVSRTLQGLCDLGVRLSIDDFGTGYSSLNYLKSFPIHELKIDQTFIRDIPGEAGHASIVKAIIDLAHSMELIVVAEGVETAEQKAFLERERCDELQGYLFSKPLPAHQLGQLLDSGAIGRAWSGTVS</sequence>
<evidence type="ECO:0000259" key="6">
    <source>
        <dbReference type="PROSITE" id="PS50883"/>
    </source>
</evidence>
<dbReference type="InterPro" id="IPR035965">
    <property type="entry name" value="PAS-like_dom_sf"/>
</dbReference>
<dbReference type="CDD" id="cd00130">
    <property type="entry name" value="PAS"/>
    <property type="match status" value="1"/>
</dbReference>
<dbReference type="CDD" id="cd01949">
    <property type="entry name" value="GGDEF"/>
    <property type="match status" value="1"/>
</dbReference>
<dbReference type="PROSITE" id="PS50113">
    <property type="entry name" value="PAC"/>
    <property type="match status" value="1"/>
</dbReference>
<dbReference type="EMBL" id="JACCEM010000002">
    <property type="protein sequence ID" value="NYT48315.1"/>
    <property type="molecule type" value="Genomic_DNA"/>
</dbReference>
<dbReference type="InterPro" id="IPR043128">
    <property type="entry name" value="Rev_trsase/Diguanyl_cyclase"/>
</dbReference>
<dbReference type="GO" id="GO:0071732">
    <property type="term" value="P:cellular response to nitric oxide"/>
    <property type="evidence" value="ECO:0007669"/>
    <property type="project" value="UniProtKB-ARBA"/>
</dbReference>
<evidence type="ECO:0000259" key="5">
    <source>
        <dbReference type="PROSITE" id="PS50113"/>
    </source>
</evidence>
<dbReference type="InterPro" id="IPR035919">
    <property type="entry name" value="EAL_sf"/>
</dbReference>
<feature type="domain" description="PAS" evidence="4">
    <location>
        <begin position="305"/>
        <end position="375"/>
    </location>
</feature>
<comment type="catalytic activity">
    <reaction evidence="3">
        <text>3',3'-c-di-GMP + H2O = 5'-phosphoguanylyl(3'-&gt;5')guanosine + H(+)</text>
        <dbReference type="Rhea" id="RHEA:24902"/>
        <dbReference type="ChEBI" id="CHEBI:15377"/>
        <dbReference type="ChEBI" id="CHEBI:15378"/>
        <dbReference type="ChEBI" id="CHEBI:58754"/>
        <dbReference type="ChEBI" id="CHEBI:58805"/>
        <dbReference type="EC" id="3.1.4.52"/>
    </reaction>
    <physiologicalReaction direction="left-to-right" evidence="3">
        <dbReference type="Rhea" id="RHEA:24903"/>
    </physiologicalReaction>
</comment>
<dbReference type="SUPFAM" id="SSF55073">
    <property type="entry name" value="Nucleotide cyclase"/>
    <property type="match status" value="1"/>
</dbReference>
<dbReference type="NCBIfam" id="TIGR00229">
    <property type="entry name" value="sensory_box"/>
    <property type="match status" value="1"/>
</dbReference>
<dbReference type="SUPFAM" id="SSF55785">
    <property type="entry name" value="PYP-like sensor domain (PAS domain)"/>
    <property type="match status" value="2"/>
</dbReference>
<dbReference type="PROSITE" id="PS50883">
    <property type="entry name" value="EAL"/>
    <property type="match status" value="1"/>
</dbReference>
<dbReference type="PANTHER" id="PTHR44757:SF2">
    <property type="entry name" value="BIOFILM ARCHITECTURE MAINTENANCE PROTEIN MBAA"/>
    <property type="match status" value="1"/>
</dbReference>
<evidence type="ECO:0000256" key="2">
    <source>
        <dbReference type="ARBA" id="ARBA00029839"/>
    </source>
</evidence>
<feature type="domain" description="GGDEF" evidence="7">
    <location>
        <begin position="462"/>
        <end position="595"/>
    </location>
</feature>
<dbReference type="GO" id="GO:0020037">
    <property type="term" value="F:heme binding"/>
    <property type="evidence" value="ECO:0007669"/>
    <property type="project" value="InterPro"/>
</dbReference>
<keyword evidence="9" id="KW-1185">Reference proteome</keyword>
<dbReference type="InterPro" id="IPR029787">
    <property type="entry name" value="Nucleotide_cyclase"/>
</dbReference>
<dbReference type="Pfam" id="PF00563">
    <property type="entry name" value="EAL"/>
    <property type="match status" value="1"/>
</dbReference>
<dbReference type="Gene3D" id="1.10.490.10">
    <property type="entry name" value="Globins"/>
    <property type="match status" value="1"/>
</dbReference>
<organism evidence="8 9">
    <name type="scientific">Parapusillimonas granuli</name>
    <dbReference type="NCBI Taxonomy" id="380911"/>
    <lineage>
        <taxon>Bacteria</taxon>
        <taxon>Pseudomonadati</taxon>
        <taxon>Pseudomonadota</taxon>
        <taxon>Betaproteobacteria</taxon>
        <taxon>Burkholderiales</taxon>
        <taxon>Alcaligenaceae</taxon>
        <taxon>Parapusillimonas</taxon>
    </lineage>
</organism>
<proteinExistence type="predicted"/>
<feature type="domain" description="PAC" evidence="5">
    <location>
        <begin position="379"/>
        <end position="430"/>
    </location>
</feature>
<dbReference type="Gene3D" id="3.30.450.20">
    <property type="entry name" value="PAS domain"/>
    <property type="match status" value="2"/>
</dbReference>
<dbReference type="FunFam" id="3.20.20.450:FF:000001">
    <property type="entry name" value="Cyclic di-GMP phosphodiesterase yahA"/>
    <property type="match status" value="1"/>
</dbReference>
<evidence type="ECO:0000256" key="1">
    <source>
        <dbReference type="ARBA" id="ARBA00015125"/>
    </source>
</evidence>
<dbReference type="InterPro" id="IPR000160">
    <property type="entry name" value="GGDEF_dom"/>
</dbReference>
<dbReference type="SUPFAM" id="SSF46458">
    <property type="entry name" value="Globin-like"/>
    <property type="match status" value="1"/>
</dbReference>
<evidence type="ECO:0000256" key="3">
    <source>
        <dbReference type="ARBA" id="ARBA00051114"/>
    </source>
</evidence>
<dbReference type="SMART" id="SM00091">
    <property type="entry name" value="PAS"/>
    <property type="match status" value="2"/>
</dbReference>
<dbReference type="InterPro" id="IPR009050">
    <property type="entry name" value="Globin-like_sf"/>
</dbReference>
<evidence type="ECO:0000313" key="9">
    <source>
        <dbReference type="Proteomes" id="UP000559809"/>
    </source>
</evidence>
<dbReference type="InterPro" id="IPR000014">
    <property type="entry name" value="PAS"/>
</dbReference>
<dbReference type="InterPro" id="IPR001610">
    <property type="entry name" value="PAC"/>
</dbReference>
<dbReference type="GO" id="GO:0019825">
    <property type="term" value="F:oxygen binding"/>
    <property type="evidence" value="ECO:0007669"/>
    <property type="project" value="InterPro"/>
</dbReference>